<feature type="chain" id="PRO_5043477638" evidence="1">
    <location>
        <begin position="21"/>
        <end position="232"/>
    </location>
</feature>
<dbReference type="GO" id="GO:0006974">
    <property type="term" value="P:DNA damage response"/>
    <property type="evidence" value="ECO:0007669"/>
    <property type="project" value="TreeGrafter"/>
</dbReference>
<evidence type="ECO:0000313" key="2">
    <source>
        <dbReference type="EMBL" id="QWG04861.1"/>
    </source>
</evidence>
<keyword evidence="1" id="KW-0732">Signal</keyword>
<sequence>MRNKLSLFTLFILMGFNLLAQDSKYIEVTGSAEMFVEADEFVFVIGISEYWIEEFEKKKEFKDYKNKVAIGEIESQLLKDLKTIGIKKEQIKSTEVGNYWRHQGKEFLVSKKLEISLTDFSVINKIVSTVDRKGIKNMYIGELKNKELPNFRKDVKKQALLAAKEKAEYLVETLGNELGSIISIEEINNDNAYFRPAAARSNVMMSAGESAEADTEKKIKLRYEIRTRFEIK</sequence>
<dbReference type="InterPro" id="IPR052022">
    <property type="entry name" value="26kDa_periplasmic_antigen"/>
</dbReference>
<dbReference type="PANTHER" id="PTHR34387">
    <property type="entry name" value="SLR1258 PROTEIN"/>
    <property type="match status" value="1"/>
</dbReference>
<evidence type="ECO:0000313" key="3">
    <source>
        <dbReference type="Proteomes" id="UP000678679"/>
    </source>
</evidence>
<dbReference type="RefSeq" id="WP_205958115.1">
    <property type="nucleotide sequence ID" value="NZ_CP076133.1"/>
</dbReference>
<gene>
    <name evidence="2" type="ORF">KMW28_20775</name>
</gene>
<dbReference type="EMBL" id="CP076133">
    <property type="protein sequence ID" value="QWG04861.1"/>
    <property type="molecule type" value="Genomic_DNA"/>
</dbReference>
<protein>
    <submittedName>
        <fullName evidence="2">SIMPL domain-containing protein</fullName>
    </submittedName>
</protein>
<dbReference type="KEGG" id="fya:KMW28_20775"/>
<dbReference type="PANTHER" id="PTHR34387:SF1">
    <property type="entry name" value="PERIPLASMIC IMMUNOGENIC PROTEIN"/>
    <property type="match status" value="1"/>
</dbReference>
<evidence type="ECO:0000256" key="1">
    <source>
        <dbReference type="SAM" id="SignalP"/>
    </source>
</evidence>
<dbReference type="Gene3D" id="3.30.110.170">
    <property type="entry name" value="Protein of unknown function (DUF541), domain 1"/>
    <property type="match status" value="1"/>
</dbReference>
<name>A0AAX1NBF5_9BACT</name>
<dbReference type="Proteomes" id="UP000678679">
    <property type="component" value="Chromosome 2"/>
</dbReference>
<dbReference type="Gene3D" id="3.30.70.2970">
    <property type="entry name" value="Protein of unknown function (DUF541), domain 2"/>
    <property type="match status" value="1"/>
</dbReference>
<organism evidence="2 3">
    <name type="scientific">Flammeovirga yaeyamensis</name>
    <dbReference type="NCBI Taxonomy" id="367791"/>
    <lineage>
        <taxon>Bacteria</taxon>
        <taxon>Pseudomonadati</taxon>
        <taxon>Bacteroidota</taxon>
        <taxon>Cytophagia</taxon>
        <taxon>Cytophagales</taxon>
        <taxon>Flammeovirgaceae</taxon>
        <taxon>Flammeovirga</taxon>
    </lineage>
</organism>
<accession>A0AAX1NBF5</accession>
<keyword evidence="3" id="KW-1185">Reference proteome</keyword>
<feature type="signal peptide" evidence="1">
    <location>
        <begin position="1"/>
        <end position="20"/>
    </location>
</feature>
<reference evidence="2 3" key="1">
    <citation type="submission" date="2021-05" db="EMBL/GenBank/DDBJ databases">
        <title>Comparative genomic studies on the polysaccharide-degrading batcterial strains of the Flammeovirga genus.</title>
        <authorList>
            <person name="Zewei F."/>
            <person name="Zheng Z."/>
            <person name="Yu L."/>
            <person name="Ruyue G."/>
            <person name="Yanhong M."/>
            <person name="Yuanyuan C."/>
            <person name="Jingyan G."/>
            <person name="Wenjun H."/>
        </authorList>
    </citation>
    <scope>NUCLEOTIDE SEQUENCE [LARGE SCALE GENOMIC DNA]</scope>
    <source>
        <strain evidence="2 3">NBRC:100898</strain>
    </source>
</reference>
<dbReference type="Pfam" id="PF04402">
    <property type="entry name" value="SIMPL"/>
    <property type="match status" value="1"/>
</dbReference>
<proteinExistence type="predicted"/>
<dbReference type="AlphaFoldDB" id="A0AAX1NBF5"/>
<dbReference type="InterPro" id="IPR007497">
    <property type="entry name" value="SIMPL/DUF541"/>
</dbReference>